<organism evidence="7 8">
    <name type="scientific">Caenimonas aquaedulcis</name>
    <dbReference type="NCBI Taxonomy" id="2793270"/>
    <lineage>
        <taxon>Bacteria</taxon>
        <taxon>Pseudomonadati</taxon>
        <taxon>Pseudomonadota</taxon>
        <taxon>Betaproteobacteria</taxon>
        <taxon>Burkholderiales</taxon>
        <taxon>Comamonadaceae</taxon>
        <taxon>Caenimonas</taxon>
    </lineage>
</organism>
<dbReference type="AlphaFoldDB" id="A0A931H4H3"/>
<evidence type="ECO:0000256" key="4">
    <source>
        <dbReference type="ARBA" id="ARBA00022679"/>
    </source>
</evidence>
<dbReference type="PANTHER" id="PTHR30606">
    <property type="entry name" value="LIPID A BIOSYNTHESIS LAUROYL ACYLTRANSFERASE"/>
    <property type="match status" value="1"/>
</dbReference>
<keyword evidence="8" id="KW-1185">Reference proteome</keyword>
<dbReference type="EMBL" id="JADWYS010000001">
    <property type="protein sequence ID" value="MBG9388464.1"/>
    <property type="molecule type" value="Genomic_DNA"/>
</dbReference>
<comment type="caution">
    <text evidence="7">The sequence shown here is derived from an EMBL/GenBank/DDBJ whole genome shotgun (WGS) entry which is preliminary data.</text>
</comment>
<evidence type="ECO:0000256" key="1">
    <source>
        <dbReference type="ARBA" id="ARBA00004533"/>
    </source>
</evidence>
<dbReference type="GO" id="GO:0005886">
    <property type="term" value="C:plasma membrane"/>
    <property type="evidence" value="ECO:0007669"/>
    <property type="project" value="UniProtKB-SubCell"/>
</dbReference>
<evidence type="ECO:0000313" key="7">
    <source>
        <dbReference type="EMBL" id="MBG9388464.1"/>
    </source>
</evidence>
<name>A0A931H4H3_9BURK</name>
<evidence type="ECO:0000313" key="8">
    <source>
        <dbReference type="Proteomes" id="UP000651050"/>
    </source>
</evidence>
<evidence type="ECO:0000256" key="5">
    <source>
        <dbReference type="ARBA" id="ARBA00023136"/>
    </source>
</evidence>
<dbReference type="InterPro" id="IPR004960">
    <property type="entry name" value="LipA_acyltrans"/>
</dbReference>
<keyword evidence="3" id="KW-0997">Cell inner membrane</keyword>
<dbReference type="RefSeq" id="WP_196986325.1">
    <property type="nucleotide sequence ID" value="NZ_JADWYS010000001.1"/>
</dbReference>
<gene>
    <name evidence="7" type="ORF">I5803_10560</name>
</gene>
<dbReference type="GO" id="GO:0016746">
    <property type="term" value="F:acyltransferase activity"/>
    <property type="evidence" value="ECO:0007669"/>
    <property type="project" value="UniProtKB-KW"/>
</dbReference>
<dbReference type="GO" id="GO:0009247">
    <property type="term" value="P:glycolipid biosynthetic process"/>
    <property type="evidence" value="ECO:0007669"/>
    <property type="project" value="UniProtKB-ARBA"/>
</dbReference>
<protein>
    <submittedName>
        <fullName evidence="7">Lipid A biosynthesis acyltransferase</fullName>
    </submittedName>
</protein>
<proteinExistence type="predicted"/>
<keyword evidence="6 7" id="KW-0012">Acyltransferase</keyword>
<sequence length="294" mass="32488">MRWSAKAERGSAWLITLIVWLARRAGRPLCRALLYPIVLYFVVTDRMARTGSLEFLSAVYGRPARLREVFAHIYSFAATLLDRVYMAAGDFDRFEVTIEGVALLDRALQDGRGCVLLGSHLGSFDLMMLANRAMDGRPVSVLMHVDPRARLRRIAGIDEGTLTVIPLGRPDSYLRAHEILTGGGIVGILADRVDGAGASLATPFLGRPVGLPVAPHVLAARSRAAVLMCFGVYEGGNRYRIEFLEFGDPAAQGSRGASLQPVVDRYAGKLEHYARRYPLNWFNFYPYWSAGERA</sequence>
<dbReference type="PANTHER" id="PTHR30606:SF9">
    <property type="entry name" value="LIPID A BIOSYNTHESIS LAUROYLTRANSFERASE"/>
    <property type="match status" value="1"/>
</dbReference>
<accession>A0A931H4H3</accession>
<keyword evidence="4" id="KW-0808">Transferase</keyword>
<dbReference type="CDD" id="cd07984">
    <property type="entry name" value="LPLAT_LABLAT-like"/>
    <property type="match status" value="1"/>
</dbReference>
<dbReference type="Proteomes" id="UP000651050">
    <property type="component" value="Unassembled WGS sequence"/>
</dbReference>
<evidence type="ECO:0000256" key="3">
    <source>
        <dbReference type="ARBA" id="ARBA00022519"/>
    </source>
</evidence>
<reference evidence="7" key="1">
    <citation type="submission" date="2020-11" db="EMBL/GenBank/DDBJ databases">
        <title>Bacterial whole genome sequence for Caenimonas sp. DR4.4.</title>
        <authorList>
            <person name="Le V."/>
            <person name="Ko S.-R."/>
            <person name="Ahn C.-Y."/>
            <person name="Oh H.-M."/>
        </authorList>
    </citation>
    <scope>NUCLEOTIDE SEQUENCE</scope>
    <source>
        <strain evidence="7">DR4.4</strain>
    </source>
</reference>
<dbReference type="Pfam" id="PF03279">
    <property type="entry name" value="Lip_A_acyltrans"/>
    <property type="match status" value="1"/>
</dbReference>
<evidence type="ECO:0000256" key="6">
    <source>
        <dbReference type="ARBA" id="ARBA00023315"/>
    </source>
</evidence>
<keyword evidence="5" id="KW-0472">Membrane</keyword>
<dbReference type="PIRSF" id="PIRSF028561">
    <property type="entry name" value="Ac_Trasf"/>
    <property type="match status" value="1"/>
</dbReference>
<evidence type="ECO:0000256" key="2">
    <source>
        <dbReference type="ARBA" id="ARBA00022475"/>
    </source>
</evidence>
<keyword evidence="2" id="KW-1003">Cell membrane</keyword>
<comment type="subcellular location">
    <subcellularLocation>
        <location evidence="1">Cell inner membrane</location>
    </subcellularLocation>
</comment>
<dbReference type="InterPro" id="IPR014548">
    <property type="entry name" value="Ac_Trasf"/>
</dbReference>